<keyword evidence="12" id="KW-0472">Membrane</keyword>
<dbReference type="InterPro" id="IPR003953">
    <property type="entry name" value="FAD-dep_OxRdtase_2_FAD-bd"/>
</dbReference>
<evidence type="ECO:0000256" key="8">
    <source>
        <dbReference type="ARBA" id="ARBA00023002"/>
    </source>
</evidence>
<dbReference type="SUPFAM" id="SSF56425">
    <property type="entry name" value="Succinate dehydrogenase/fumarate reductase flavoprotein, catalytic domain"/>
    <property type="match status" value="1"/>
</dbReference>
<evidence type="ECO:0000256" key="5">
    <source>
        <dbReference type="ARBA" id="ARBA00022630"/>
    </source>
</evidence>
<dbReference type="SUPFAM" id="SSF51905">
    <property type="entry name" value="FAD/NAD(P)-binding domain"/>
    <property type="match status" value="1"/>
</dbReference>
<dbReference type="InterPro" id="IPR015939">
    <property type="entry name" value="Fum_Rdtase/Succ_DH_flav-like_C"/>
</dbReference>
<dbReference type="Gene3D" id="3.50.50.60">
    <property type="entry name" value="FAD/NAD(P)-binding domain"/>
    <property type="match status" value="1"/>
</dbReference>
<feature type="domain" description="FAD-dependent oxidoreductase 2 FAD-binding" evidence="13">
    <location>
        <begin position="13"/>
        <end position="379"/>
    </location>
</feature>
<keyword evidence="8 11" id="KW-0560">Oxidoreductase</keyword>
<comment type="catalytic activity">
    <reaction evidence="9">
        <text>L-aspartate + O2 = iminosuccinate + H2O2</text>
        <dbReference type="Rhea" id="RHEA:25876"/>
        <dbReference type="ChEBI" id="CHEBI:15379"/>
        <dbReference type="ChEBI" id="CHEBI:16240"/>
        <dbReference type="ChEBI" id="CHEBI:29991"/>
        <dbReference type="ChEBI" id="CHEBI:77875"/>
        <dbReference type="EC" id="1.4.3.16"/>
    </reaction>
    <physiologicalReaction direction="left-to-right" evidence="9">
        <dbReference type="Rhea" id="RHEA:25877"/>
    </physiologicalReaction>
</comment>
<evidence type="ECO:0000259" key="14">
    <source>
        <dbReference type="Pfam" id="PF02910"/>
    </source>
</evidence>
<sequence>MTPDLRDLAGRPVIVGAGLAGLATALFLAPRPVVLVTKAPLGAEASSPWAQGGMAAAMGGDDHPTLHAEDTIAAGDGLCDEATVRRIVDAAPAAIAALARFGVGFDRHTDGGFRLGLEAAHGRNRIVHAEGDGTGREIVRALVAAVRATPSIACLEQAEIRRLLTDAHGSVAGVLIARSEGVAVLPTRRVVLATGGIGGLYEESTNPRGCFGQGLVLAARAGAVIADPEFVQFHPTAFASAARPMRLVSEAVRGEGAALVDEAGHRFLAAEPGAELAPRDIVARAIWRQIEAGHRVFLDARERPGNGFARRFPSIAAICRAEGVDPERDPIPVRPAAHYHMGGVAVDADGQSTVEGLWAAGEVASTGLHGANRLASNSLTEAVVLAAAVAASIEARPAPAEGRFMPAAAAPLPPDNPGPIRPILARHAGVLRDADGFRQAVRDLLPLASGRTATADPALAALLVAVGAYRRRESRGAHFRSDHPARETFPRRTFLTLDTVMSAASEIVESNLPAARIA</sequence>
<accession>A0ABU0M1H4</accession>
<dbReference type="InterPro" id="IPR005288">
    <property type="entry name" value="NadB"/>
</dbReference>
<dbReference type="SUPFAM" id="SSF46977">
    <property type="entry name" value="Succinate dehydrogenase/fumarate reductase flavoprotein C-terminal domain"/>
    <property type="match status" value="1"/>
</dbReference>
<protein>
    <recommendedName>
        <fullName evidence="4 10">L-aspartate oxidase</fullName>
        <ecNumber evidence="4 10">1.4.3.16</ecNumber>
    </recommendedName>
</protein>
<comment type="caution">
    <text evidence="15">The sequence shown here is derived from an EMBL/GenBank/DDBJ whole genome shotgun (WGS) entry which is preliminary data.</text>
</comment>
<comment type="pathway">
    <text evidence="2 11">Cofactor biosynthesis; NAD(+) biosynthesis; iminoaspartate from L-aspartate (oxidase route): step 1/1.</text>
</comment>
<evidence type="ECO:0000313" key="16">
    <source>
        <dbReference type="Proteomes" id="UP001223743"/>
    </source>
</evidence>
<dbReference type="InterPro" id="IPR036188">
    <property type="entry name" value="FAD/NAD-bd_sf"/>
</dbReference>
<evidence type="ECO:0000313" key="15">
    <source>
        <dbReference type="EMBL" id="MDQ0514801.1"/>
    </source>
</evidence>
<dbReference type="EMBL" id="JAUSWJ010000001">
    <property type="protein sequence ID" value="MDQ0514801.1"/>
    <property type="molecule type" value="Genomic_DNA"/>
</dbReference>
<dbReference type="GO" id="GO:0008734">
    <property type="term" value="F:L-aspartate oxidase activity"/>
    <property type="evidence" value="ECO:0007669"/>
    <property type="project" value="UniProtKB-EC"/>
</dbReference>
<keyword evidence="6 11" id="KW-0662">Pyridine nucleotide biosynthesis</keyword>
<evidence type="ECO:0000256" key="12">
    <source>
        <dbReference type="SAM" id="Phobius"/>
    </source>
</evidence>
<evidence type="ECO:0000256" key="6">
    <source>
        <dbReference type="ARBA" id="ARBA00022642"/>
    </source>
</evidence>
<keyword evidence="5 11" id="KW-0285">Flavoprotein</keyword>
<evidence type="ECO:0000256" key="2">
    <source>
        <dbReference type="ARBA" id="ARBA00004950"/>
    </source>
</evidence>
<dbReference type="Gene3D" id="3.90.700.10">
    <property type="entry name" value="Succinate dehydrogenase/fumarate reductase flavoprotein, catalytic domain"/>
    <property type="match status" value="1"/>
</dbReference>
<dbReference type="PANTHER" id="PTHR42716:SF2">
    <property type="entry name" value="L-ASPARTATE OXIDASE, CHLOROPLASTIC"/>
    <property type="match status" value="1"/>
</dbReference>
<dbReference type="PANTHER" id="PTHR42716">
    <property type="entry name" value="L-ASPARTATE OXIDASE"/>
    <property type="match status" value="1"/>
</dbReference>
<dbReference type="Proteomes" id="UP001223743">
    <property type="component" value="Unassembled WGS sequence"/>
</dbReference>
<keyword evidence="16" id="KW-1185">Reference proteome</keyword>
<proteinExistence type="inferred from homology"/>
<name>A0ABU0M1H4_9HYPH</name>
<dbReference type="NCBIfam" id="TIGR00551">
    <property type="entry name" value="nadB"/>
    <property type="match status" value="1"/>
</dbReference>
<dbReference type="Gene3D" id="1.20.58.100">
    <property type="entry name" value="Fumarate reductase/succinate dehydrogenase flavoprotein-like, C-terminal domain"/>
    <property type="match status" value="1"/>
</dbReference>
<feature type="domain" description="Fumarate reductase/succinate dehydrogenase flavoprotein-like C-terminal" evidence="14">
    <location>
        <begin position="460"/>
        <end position="487"/>
    </location>
</feature>
<evidence type="ECO:0000256" key="11">
    <source>
        <dbReference type="RuleBase" id="RU362049"/>
    </source>
</evidence>
<dbReference type="InterPro" id="IPR027477">
    <property type="entry name" value="Succ_DH/fumarate_Rdtase_cat_sf"/>
</dbReference>
<gene>
    <name evidence="15" type="ORF">QO015_000414</name>
</gene>
<comment type="cofactor">
    <cofactor evidence="1 11">
        <name>FAD</name>
        <dbReference type="ChEBI" id="CHEBI:57692"/>
    </cofactor>
</comment>
<organism evidence="15 16">
    <name type="scientific">Kaistia geumhonensis</name>
    <dbReference type="NCBI Taxonomy" id="410839"/>
    <lineage>
        <taxon>Bacteria</taxon>
        <taxon>Pseudomonadati</taxon>
        <taxon>Pseudomonadota</taxon>
        <taxon>Alphaproteobacteria</taxon>
        <taxon>Hyphomicrobiales</taxon>
        <taxon>Kaistiaceae</taxon>
        <taxon>Kaistia</taxon>
    </lineage>
</organism>
<dbReference type="Pfam" id="PF02910">
    <property type="entry name" value="Succ_DH_flav_C"/>
    <property type="match status" value="1"/>
</dbReference>
<keyword evidence="12" id="KW-1133">Transmembrane helix</keyword>
<evidence type="ECO:0000256" key="7">
    <source>
        <dbReference type="ARBA" id="ARBA00022827"/>
    </source>
</evidence>
<dbReference type="EC" id="1.4.3.16" evidence="4 10"/>
<comment type="function">
    <text evidence="11">Catalyzes the oxidation of L-aspartate to iminoaspartate.</text>
</comment>
<dbReference type="RefSeq" id="WP_266281771.1">
    <property type="nucleotide sequence ID" value="NZ_JAPKNF010000001.1"/>
</dbReference>
<evidence type="ECO:0000256" key="10">
    <source>
        <dbReference type="NCBIfam" id="TIGR00551"/>
    </source>
</evidence>
<evidence type="ECO:0000256" key="9">
    <source>
        <dbReference type="ARBA" id="ARBA00048305"/>
    </source>
</evidence>
<feature type="transmembrane region" description="Helical" evidence="12">
    <location>
        <begin position="12"/>
        <end position="29"/>
    </location>
</feature>
<comment type="subcellular location">
    <subcellularLocation>
        <location evidence="11">Cytoplasm</location>
    </subcellularLocation>
</comment>
<evidence type="ECO:0000259" key="13">
    <source>
        <dbReference type="Pfam" id="PF00890"/>
    </source>
</evidence>
<evidence type="ECO:0000256" key="4">
    <source>
        <dbReference type="ARBA" id="ARBA00012173"/>
    </source>
</evidence>
<reference evidence="15 16" key="1">
    <citation type="submission" date="2023-07" db="EMBL/GenBank/DDBJ databases">
        <title>Genomic Encyclopedia of Type Strains, Phase IV (KMG-IV): sequencing the most valuable type-strain genomes for metagenomic binning, comparative biology and taxonomic classification.</title>
        <authorList>
            <person name="Goeker M."/>
        </authorList>
    </citation>
    <scope>NUCLEOTIDE SEQUENCE [LARGE SCALE GENOMIC DNA]</scope>
    <source>
        <strain evidence="15 16">B1-1</strain>
    </source>
</reference>
<dbReference type="NCBIfam" id="NF005701">
    <property type="entry name" value="PRK07512.1"/>
    <property type="match status" value="1"/>
</dbReference>
<evidence type="ECO:0000256" key="3">
    <source>
        <dbReference type="ARBA" id="ARBA00008562"/>
    </source>
</evidence>
<dbReference type="Pfam" id="PF00890">
    <property type="entry name" value="FAD_binding_2"/>
    <property type="match status" value="1"/>
</dbReference>
<dbReference type="InterPro" id="IPR037099">
    <property type="entry name" value="Fum_R/Succ_DH_flav-like_C_sf"/>
</dbReference>
<keyword evidence="12" id="KW-0812">Transmembrane</keyword>
<dbReference type="PRINTS" id="PR00368">
    <property type="entry name" value="FADPNR"/>
</dbReference>
<keyword evidence="7 11" id="KW-0274">FAD</keyword>
<comment type="similarity">
    <text evidence="3 11">Belongs to the FAD-dependent oxidoreductase 2 family. NadB subfamily.</text>
</comment>
<evidence type="ECO:0000256" key="1">
    <source>
        <dbReference type="ARBA" id="ARBA00001974"/>
    </source>
</evidence>